<accession>A0A1F5E3Q1</accession>
<keyword evidence="1" id="KW-0143">Chaperone</keyword>
<dbReference type="EMBL" id="MEZY01000056">
    <property type="protein sequence ID" value="OGD62003.1"/>
    <property type="molecule type" value="Genomic_DNA"/>
</dbReference>
<dbReference type="CDD" id="cd06257">
    <property type="entry name" value="DnaJ"/>
    <property type="match status" value="1"/>
</dbReference>
<evidence type="ECO:0000259" key="2">
    <source>
        <dbReference type="PROSITE" id="PS50076"/>
    </source>
</evidence>
<dbReference type="InterPro" id="IPR001623">
    <property type="entry name" value="DnaJ_domain"/>
</dbReference>
<dbReference type="Gene3D" id="2.60.260.20">
    <property type="entry name" value="Urease metallochaperone UreE, N-terminal domain"/>
    <property type="match status" value="1"/>
</dbReference>
<sequence length="216" mass="23925">MSKDYYKILGVSKSASVDEIKKAYRKLALEHHPDKGGGQEAEKKFKELNEAYQTLSDPKKRSQYDQFGSTFNDAQRGGGAGGFSGFNSQGFSGDFSDFGFSFGGGGLGDIFEDFFGSAFSSINAEVQISPAQAVVGDKISVNVEGEQIDFEIPPGSQDGTTFRFPGKGRAYKGGKKGDLNLSVRIKMPQRISPEERELWQKLKEQESTHKKHWWQR</sequence>
<dbReference type="GO" id="GO:0042026">
    <property type="term" value="P:protein refolding"/>
    <property type="evidence" value="ECO:0007669"/>
    <property type="project" value="TreeGrafter"/>
</dbReference>
<dbReference type="Proteomes" id="UP000178583">
    <property type="component" value="Unassembled WGS sequence"/>
</dbReference>
<proteinExistence type="predicted"/>
<evidence type="ECO:0000313" key="3">
    <source>
        <dbReference type="EMBL" id="OGD62003.1"/>
    </source>
</evidence>
<dbReference type="GO" id="GO:0005737">
    <property type="term" value="C:cytoplasm"/>
    <property type="evidence" value="ECO:0007669"/>
    <property type="project" value="TreeGrafter"/>
</dbReference>
<comment type="caution">
    <text evidence="3">The sequence shown here is derived from an EMBL/GenBank/DDBJ whole genome shotgun (WGS) entry which is preliminary data.</text>
</comment>
<dbReference type="Pfam" id="PF01556">
    <property type="entry name" value="DnaJ_C"/>
    <property type="match status" value="1"/>
</dbReference>
<feature type="domain" description="J" evidence="2">
    <location>
        <begin position="4"/>
        <end position="68"/>
    </location>
</feature>
<dbReference type="AlphaFoldDB" id="A0A1F5E3Q1"/>
<dbReference type="GO" id="GO:0051082">
    <property type="term" value="F:unfolded protein binding"/>
    <property type="evidence" value="ECO:0007669"/>
    <property type="project" value="InterPro"/>
</dbReference>
<dbReference type="SMART" id="SM00271">
    <property type="entry name" value="DnaJ"/>
    <property type="match status" value="1"/>
</dbReference>
<protein>
    <recommendedName>
        <fullName evidence="2">J domain-containing protein</fullName>
    </recommendedName>
</protein>
<dbReference type="PANTHER" id="PTHR43096">
    <property type="entry name" value="DNAJ HOMOLOG 1, MITOCHONDRIAL-RELATED"/>
    <property type="match status" value="1"/>
</dbReference>
<name>A0A1F5E3Q1_9BACT</name>
<dbReference type="PRINTS" id="PR00625">
    <property type="entry name" value="JDOMAIN"/>
</dbReference>
<dbReference type="InterPro" id="IPR036869">
    <property type="entry name" value="J_dom_sf"/>
</dbReference>
<dbReference type="InterPro" id="IPR018253">
    <property type="entry name" value="DnaJ_domain_CS"/>
</dbReference>
<reference evidence="3 4" key="1">
    <citation type="journal article" date="2016" name="Nat. Commun.">
        <title>Thousands of microbial genomes shed light on interconnected biogeochemical processes in an aquifer system.</title>
        <authorList>
            <person name="Anantharaman K."/>
            <person name="Brown C.T."/>
            <person name="Hug L.A."/>
            <person name="Sharon I."/>
            <person name="Castelle C.J."/>
            <person name="Probst A.J."/>
            <person name="Thomas B.C."/>
            <person name="Singh A."/>
            <person name="Wilkins M.J."/>
            <person name="Karaoz U."/>
            <person name="Brodie E.L."/>
            <person name="Williams K.H."/>
            <person name="Hubbard S.S."/>
            <person name="Banfield J.F."/>
        </authorList>
    </citation>
    <scope>NUCLEOTIDE SEQUENCE [LARGE SCALE GENOMIC DNA]</scope>
</reference>
<dbReference type="Gene3D" id="1.10.287.110">
    <property type="entry name" value="DnaJ domain"/>
    <property type="match status" value="1"/>
</dbReference>
<dbReference type="PROSITE" id="PS00636">
    <property type="entry name" value="DNAJ_1"/>
    <property type="match status" value="1"/>
</dbReference>
<dbReference type="STRING" id="1797472.A2215_04550"/>
<dbReference type="InterPro" id="IPR008971">
    <property type="entry name" value="HSP40/DnaJ_pept-bd"/>
</dbReference>
<dbReference type="SUPFAM" id="SSF46565">
    <property type="entry name" value="Chaperone J-domain"/>
    <property type="match status" value="1"/>
</dbReference>
<evidence type="ECO:0000313" key="4">
    <source>
        <dbReference type="Proteomes" id="UP000178583"/>
    </source>
</evidence>
<evidence type="ECO:0000256" key="1">
    <source>
        <dbReference type="ARBA" id="ARBA00023186"/>
    </source>
</evidence>
<dbReference type="InterPro" id="IPR002939">
    <property type="entry name" value="DnaJ_C"/>
</dbReference>
<dbReference type="PANTHER" id="PTHR43096:SF48">
    <property type="entry name" value="CHAPERONE PROTEIN DNAJ"/>
    <property type="match status" value="1"/>
</dbReference>
<dbReference type="Pfam" id="PF00226">
    <property type="entry name" value="DnaJ"/>
    <property type="match status" value="1"/>
</dbReference>
<gene>
    <name evidence="3" type="ORF">A2215_04550</name>
</gene>
<dbReference type="PROSITE" id="PS50076">
    <property type="entry name" value="DNAJ_2"/>
    <property type="match status" value="1"/>
</dbReference>
<dbReference type="SUPFAM" id="SSF49493">
    <property type="entry name" value="HSP40/DnaJ peptide-binding domain"/>
    <property type="match status" value="1"/>
</dbReference>
<organism evidence="3 4">
    <name type="scientific">Candidatus Berkelbacteria bacterium RIFOXYA2_FULL_43_10</name>
    <dbReference type="NCBI Taxonomy" id="1797472"/>
    <lineage>
        <taxon>Bacteria</taxon>
        <taxon>Candidatus Berkelbacteria</taxon>
    </lineage>
</organism>